<gene>
    <name evidence="10" type="ORF">GGI19_001227</name>
</gene>
<reference evidence="10" key="1">
    <citation type="submission" date="2022-07" db="EMBL/GenBank/DDBJ databases">
        <title>Phylogenomic reconstructions and comparative analyses of Kickxellomycotina fungi.</title>
        <authorList>
            <person name="Reynolds N.K."/>
            <person name="Stajich J.E."/>
            <person name="Barry K."/>
            <person name="Grigoriev I.V."/>
            <person name="Crous P."/>
            <person name="Smith M.E."/>
        </authorList>
    </citation>
    <scope>NUCLEOTIDE SEQUENCE</scope>
    <source>
        <strain evidence="10">BCRC 34297</strain>
    </source>
</reference>
<keyword evidence="6" id="KW-0539">Nucleus</keyword>
<comment type="subcellular location">
    <subcellularLocation>
        <location evidence="1">Nucleus</location>
    </subcellularLocation>
</comment>
<dbReference type="SMART" id="SM01281">
    <property type="entry name" value="Med12"/>
    <property type="match status" value="1"/>
</dbReference>
<dbReference type="PANTHER" id="PTHR46567:SF1">
    <property type="entry name" value="MEDIATOR OF RNA POLYMERASE II TRANSCRIPTION SUBUNIT 12"/>
    <property type="match status" value="1"/>
</dbReference>
<dbReference type="InterPro" id="IPR019035">
    <property type="entry name" value="Mediator_Med12"/>
</dbReference>
<evidence type="ECO:0000259" key="9">
    <source>
        <dbReference type="SMART" id="SM01281"/>
    </source>
</evidence>
<dbReference type="GO" id="GO:0003712">
    <property type="term" value="F:transcription coregulator activity"/>
    <property type="evidence" value="ECO:0007669"/>
    <property type="project" value="InterPro"/>
</dbReference>
<evidence type="ECO:0000256" key="2">
    <source>
        <dbReference type="ARBA" id="ARBA00010289"/>
    </source>
</evidence>
<keyword evidence="11" id="KW-1185">Reference proteome</keyword>
<dbReference type="EMBL" id="JANBUH010000040">
    <property type="protein sequence ID" value="KAJ2755987.1"/>
    <property type="molecule type" value="Genomic_DNA"/>
</dbReference>
<feature type="region of interest" description="Disordered" evidence="8">
    <location>
        <begin position="1"/>
        <end position="71"/>
    </location>
</feature>
<keyword evidence="4" id="KW-0805">Transcription regulation</keyword>
<dbReference type="PANTHER" id="PTHR46567">
    <property type="entry name" value="MEDIATOR OF RNA POLYMERASE II TRANSCRIPTION SUBUNIT 12"/>
    <property type="match status" value="1"/>
</dbReference>
<dbReference type="GO" id="GO:0006357">
    <property type="term" value="P:regulation of transcription by RNA polymerase II"/>
    <property type="evidence" value="ECO:0007669"/>
    <property type="project" value="InterPro"/>
</dbReference>
<dbReference type="Pfam" id="PF09497">
    <property type="entry name" value="Med12"/>
    <property type="match status" value="1"/>
</dbReference>
<evidence type="ECO:0000256" key="4">
    <source>
        <dbReference type="ARBA" id="ARBA00023015"/>
    </source>
</evidence>
<protein>
    <recommendedName>
        <fullName evidence="3">Mediator of RNA polymerase II transcription subunit 12</fullName>
    </recommendedName>
    <alternativeName>
        <fullName evidence="7">Mediator complex subunit 12</fullName>
    </alternativeName>
</protein>
<feature type="region of interest" description="Disordered" evidence="8">
    <location>
        <begin position="262"/>
        <end position="289"/>
    </location>
</feature>
<evidence type="ECO:0000256" key="5">
    <source>
        <dbReference type="ARBA" id="ARBA00023163"/>
    </source>
</evidence>
<sequence length="2010" mass="217966">MSTTPASNAAINSAATTGGSSTSTTGGHTNKRQRMTWRGTSNDILPLRKYTPTPTSGTAPLHSSHDFGHTDFYPAKPGQNESQLSERTIRYGYVDAPRVDYEHASSHDIVYERLQDARVFQELQAFAAGTAQRQWARGCIASSDLPRLPNRAVKSDERRDEWLRSLGNPRVPLSVLANSMPFGLRGERLLESLRLHTVPLQRAIWAIRLTGVYEMFGMQTRAPDHTNLKALESQYTVQWSKQFTQFIEHTLAAAPTGATDCEGATSSVQTPSNMAATPGMSNNAATPQANAPANWPRSWAFCLSLLHAQYSQGLLDQRHLVSWLVGQFRHTPIDKCILILPLVRDYTLDVGKSRTPLRKLISAVSFRIEQTERYPSLYLFHDQLCRYLIRLFTTFPDAFVEPTTWAAYRRALDVAGKRVHGDSAQGILGRLLKQVEYRNSRFSCLIAKKDSVLSSTRQDSCSVAPLRVLATLTPDSDIGEVFDALFGSASTEAVHVIRLICYWAVEDQISPASTQFRLLAAAQLCKTFIARQPIVVPGTSSSLKDVQRAVVGFLDIFPLPVSGDNKRDACVWRVCSLLERLSDVGSFSLSKYLQLLTARGDFFGTNFDTPRSQRHLDYVLHVPISSAELKEQRKMLLYDCEASGDIAKAVDEDSALALLRSEISEMLPLLVAYTCATPLRARNSEKPPTIDLDIVRWWIPDSVADKNEADLLNAQTLPTAAQFTEAKLQSPLAHTVCVKDWIASIADHIADEPALNRDFSSEGLRLLQTSPRNVIDLVVNQRLLPIVYDYVVKDVKVGVDNWRVITRPGTSLLNRRQTAVVIRVLTESGLFSQLLDFLLWVLDHTTTVSVLSLSHHVLRRYTQVWKQLGKLPTAIAAIEKERKEARGGSETFDFELYRTAQYWANFDSDSRSLAEQSQRDYDQSVNVQVGSLLYGGHTSLPASASKDILQLAQQLIREREREPSGSNEAEWTITPCFQKIANWAQSVTQRSDFASSPAMQHDTPNSPSGGLAARLAKLQAMLGHIVVDATQAALVTSRTLPLAPSGASDRAKDEAMLRCFVEMCAQLVHWFAVCSGLALSPDYIGPLLLKAISSAIGSWTLSRSSSSSVLAAPAASSSLGHSVATTPMLLESEIEAGMHVAYIWVNSLLSCGCLRLDDLISWLIEMCREEPTQQNLAQYTCLVGIMCALGMPAQQQGESRLLAGDTNNGNNGANGSGAGDDYSVSHDLRHMYELLEIGSCWQATLDGNRLCRIQAIELVFTNASVSGRLRGLGAPRLATTLMRATTALAQSQWIMSVVDHIPYSRQGTAKAADLQHGPYYSMLEIYQANIEGQIHDPAIKLPVKRAILRVLMTLCEGADPASGGFSAMTTAEVAHRLRETIRRFWYGPAAKGGQTAAASKLATILNSLLLFASTALQESEATTDAFAVAAGAKAIAGTMDDGRSGVGAGAGAQDIGCVAQGLEHGGHVQFVTNTMAYLSTCVLDAAFNWGANDVPVSKSLASQRCASLAEALCTLSPSVLLTLIESCVGSLLSLSPAKLRAATTGTESADSAQPRPPAASQSSGTGLDERVAAIVSAFSADAGCLFEINTADYNGVELDDASGDSGARQDDAVLFAAYVERGSALAKLIQQLVQRLVLHIDTGDSTKSFVAGSTLAALRDLSSGILGQIQAICLRINPTAAAQLSLKACDGAVSPSSSLATAAYAGAEEADSGAFVPHTLATADADLDLYRLRTALCWRLQAVQPMCNLFRQFPDEFGVSEWLITLVTLCLAPACQPSASDSGDACDGKDDELYQFLLDFAAITNESITPAMRKVVLGSLRLAAPLLRSAIQSSKCTEVLGRLFPFDTTIVPTSDIQPLVSTAYGGLDNPWVWIESLEFAPLASLNSSAIANAGLEGITPFTLRGTLQQETATRGARSTAPAISGSGYGLGMRSNSAASIGSSSRNTTSLPHRLQYLENPYFPMQPSFIFPLAETPIPWQLFGGKRRRLDLESRLVWRSLCESTFNPSTS</sequence>
<feature type="domain" description="Mediator complex subunit Med12" evidence="9">
    <location>
        <begin position="145"/>
        <end position="208"/>
    </location>
</feature>
<evidence type="ECO:0000256" key="6">
    <source>
        <dbReference type="ARBA" id="ARBA00023242"/>
    </source>
</evidence>
<dbReference type="GO" id="GO:0016592">
    <property type="term" value="C:mediator complex"/>
    <property type="evidence" value="ECO:0007669"/>
    <property type="project" value="InterPro"/>
</dbReference>
<feature type="compositionally biased region" description="Polar residues" evidence="8">
    <location>
        <begin position="264"/>
        <end position="281"/>
    </location>
</feature>
<evidence type="ECO:0000256" key="3">
    <source>
        <dbReference type="ARBA" id="ARBA00019622"/>
    </source>
</evidence>
<organism evidence="10 11">
    <name type="scientific">Coemansia pectinata</name>
    <dbReference type="NCBI Taxonomy" id="1052879"/>
    <lineage>
        <taxon>Eukaryota</taxon>
        <taxon>Fungi</taxon>
        <taxon>Fungi incertae sedis</taxon>
        <taxon>Zoopagomycota</taxon>
        <taxon>Kickxellomycotina</taxon>
        <taxon>Kickxellomycetes</taxon>
        <taxon>Kickxellales</taxon>
        <taxon>Kickxellaceae</taxon>
        <taxon>Coemansia</taxon>
    </lineage>
</organism>
<evidence type="ECO:0000313" key="10">
    <source>
        <dbReference type="EMBL" id="KAJ2755987.1"/>
    </source>
</evidence>
<accession>A0A9W8H1R9</accession>
<dbReference type="Proteomes" id="UP001140011">
    <property type="component" value="Unassembled WGS sequence"/>
</dbReference>
<evidence type="ECO:0000256" key="8">
    <source>
        <dbReference type="SAM" id="MobiDB-lite"/>
    </source>
</evidence>
<feature type="region of interest" description="Disordered" evidence="8">
    <location>
        <begin position="1544"/>
        <end position="1565"/>
    </location>
</feature>
<comment type="similarity">
    <text evidence="2">Belongs to the Mediator complex subunit 12 family.</text>
</comment>
<name>A0A9W8H1R9_9FUNG</name>
<dbReference type="OrthoDB" id="20828at2759"/>
<evidence type="ECO:0000313" key="11">
    <source>
        <dbReference type="Proteomes" id="UP001140011"/>
    </source>
</evidence>
<comment type="caution">
    <text evidence="10">The sequence shown here is derived from an EMBL/GenBank/DDBJ whole genome shotgun (WGS) entry which is preliminary data.</text>
</comment>
<feature type="compositionally biased region" description="Low complexity" evidence="8">
    <location>
        <begin position="1"/>
        <end position="28"/>
    </location>
</feature>
<evidence type="ECO:0000256" key="1">
    <source>
        <dbReference type="ARBA" id="ARBA00004123"/>
    </source>
</evidence>
<evidence type="ECO:0000256" key="7">
    <source>
        <dbReference type="ARBA" id="ARBA00032010"/>
    </source>
</evidence>
<keyword evidence="5" id="KW-0804">Transcription</keyword>
<proteinExistence type="inferred from homology"/>